<dbReference type="GO" id="GO:0016020">
    <property type="term" value="C:membrane"/>
    <property type="evidence" value="ECO:0007669"/>
    <property type="project" value="UniProtKB-SubCell"/>
</dbReference>
<evidence type="ECO:0000256" key="5">
    <source>
        <dbReference type="ARBA" id="ARBA00023136"/>
    </source>
</evidence>
<evidence type="ECO:0000256" key="1">
    <source>
        <dbReference type="ARBA" id="ARBA00004141"/>
    </source>
</evidence>
<dbReference type="Proteomes" id="UP000225277">
    <property type="component" value="Unassembled WGS sequence"/>
</dbReference>
<dbReference type="GeneID" id="35599577"/>
<reference evidence="6 7" key="1">
    <citation type="submission" date="2016-03" db="EMBL/GenBank/DDBJ databases">
        <authorList>
            <person name="Ploux O."/>
        </authorList>
    </citation>
    <scope>NUCLEOTIDE SEQUENCE [LARGE SCALE GENOMIC DNA]</scope>
    <source>
        <strain evidence="6 7">URUG2</strain>
    </source>
</reference>
<proteinExistence type="predicted"/>
<gene>
    <name evidence="6" type="ORF">RCC_04402</name>
</gene>
<dbReference type="PANTHER" id="PTHR43791">
    <property type="entry name" value="PERMEASE-RELATED"/>
    <property type="match status" value="1"/>
</dbReference>
<comment type="subcellular location">
    <subcellularLocation>
        <location evidence="1">Membrane</location>
        <topology evidence="1">Multi-pass membrane protein</topology>
    </subcellularLocation>
</comment>
<accession>A0A2D3UU02</accession>
<evidence type="ECO:0000256" key="3">
    <source>
        <dbReference type="ARBA" id="ARBA00022692"/>
    </source>
</evidence>
<dbReference type="OrthoDB" id="2985014at2759"/>
<dbReference type="EMBL" id="FJUY01000006">
    <property type="protein sequence ID" value="CZT18558.1"/>
    <property type="molecule type" value="Genomic_DNA"/>
</dbReference>
<evidence type="ECO:0000313" key="6">
    <source>
        <dbReference type="EMBL" id="CZT18558.1"/>
    </source>
</evidence>
<keyword evidence="7" id="KW-1185">Reference proteome</keyword>
<keyword evidence="3" id="KW-0812">Transmembrane</keyword>
<sequence length="108" mass="11993">MPDKSPSIIEAAKTDIEDGKGVLERTRSITSDGKGNTIVTDEDGETFVIDQKAERALLWQFDLRILPLLTMMYLFNSLDKANLGNAKTAGLEKDLGFAGTNKCEQHYR</sequence>
<protein>
    <recommendedName>
        <fullName evidence="8">Major facilitator superfamily (MFS) profile domain-containing protein</fullName>
    </recommendedName>
</protein>
<keyword evidence="4" id="KW-1133">Transmembrane helix</keyword>
<evidence type="ECO:0008006" key="8">
    <source>
        <dbReference type="Google" id="ProtNLM"/>
    </source>
</evidence>
<dbReference type="RefSeq" id="XP_023625448.1">
    <property type="nucleotide sequence ID" value="XM_023769680.1"/>
</dbReference>
<dbReference type="GO" id="GO:0022857">
    <property type="term" value="F:transmembrane transporter activity"/>
    <property type="evidence" value="ECO:0007669"/>
    <property type="project" value="TreeGrafter"/>
</dbReference>
<keyword evidence="5" id="KW-0472">Membrane</keyword>
<evidence type="ECO:0000256" key="4">
    <source>
        <dbReference type="ARBA" id="ARBA00022989"/>
    </source>
</evidence>
<organism evidence="6 7">
    <name type="scientific">Ramularia collo-cygni</name>
    <dbReference type="NCBI Taxonomy" id="112498"/>
    <lineage>
        <taxon>Eukaryota</taxon>
        <taxon>Fungi</taxon>
        <taxon>Dikarya</taxon>
        <taxon>Ascomycota</taxon>
        <taxon>Pezizomycotina</taxon>
        <taxon>Dothideomycetes</taxon>
        <taxon>Dothideomycetidae</taxon>
        <taxon>Mycosphaerellales</taxon>
        <taxon>Mycosphaerellaceae</taxon>
        <taxon>Ramularia</taxon>
    </lineage>
</organism>
<dbReference type="PANTHER" id="PTHR43791:SF50">
    <property type="entry name" value="TRANSPORTER, PUTATIVE (AFU_ORTHOLOGUE AFUA_2G00840)-RELATED"/>
    <property type="match status" value="1"/>
</dbReference>
<dbReference type="AlphaFoldDB" id="A0A2D3UU02"/>
<evidence type="ECO:0000256" key="2">
    <source>
        <dbReference type="ARBA" id="ARBA00022448"/>
    </source>
</evidence>
<keyword evidence="2" id="KW-0813">Transport</keyword>
<evidence type="ECO:0000313" key="7">
    <source>
        <dbReference type="Proteomes" id="UP000225277"/>
    </source>
</evidence>
<name>A0A2D3UU02_9PEZI</name>